<dbReference type="Proteomes" id="UP001288320">
    <property type="component" value="Unassembled WGS sequence"/>
</dbReference>
<evidence type="ECO:0000313" key="4">
    <source>
        <dbReference type="EMBL" id="MDY5145701.1"/>
    </source>
</evidence>
<evidence type="ECO:0000313" key="5">
    <source>
        <dbReference type="Proteomes" id="UP001284901"/>
    </source>
</evidence>
<feature type="compositionally biased region" description="Basic and acidic residues" evidence="1">
    <location>
        <begin position="104"/>
        <end position="113"/>
    </location>
</feature>
<dbReference type="Proteomes" id="UP001284901">
    <property type="component" value="Unassembled WGS sequence"/>
</dbReference>
<dbReference type="GeneID" id="92813879"/>
<dbReference type="AlphaFoldDB" id="A0AAW9HA39"/>
<sequence>MNGLSILGFAGIFLVVLLLWGISMLREARSLRFMRTHEWTAEEKERILTAAAEGTATAMRAAKKIHPILTARHARLVVHDLESEAAEARRRAKRAKPGTRASRSIRDTDAKER</sequence>
<reference evidence="3 5" key="1">
    <citation type="submission" date="2023-10" db="EMBL/GenBank/DDBJ databases">
        <title>Whole Genome based description of the genera Actinobaculum and Actinotignum reveals a complex phylogenetic relationship within the species included in the genus Actinotignum.</title>
        <authorList>
            <person name="Jensen C.S."/>
            <person name="Dargis R."/>
            <person name="Kemp M."/>
            <person name="Christensen J.J."/>
        </authorList>
    </citation>
    <scope>NUCLEOTIDE SEQUENCE</scope>
    <source>
        <strain evidence="4 5">SLA_B089</strain>
        <strain evidence="3">SLA_B245</strain>
    </source>
</reference>
<dbReference type="EMBL" id="JAWNFY010000003">
    <property type="protein sequence ID" value="MDY5145701.1"/>
    <property type="molecule type" value="Genomic_DNA"/>
</dbReference>
<keyword evidence="2" id="KW-1133">Transmembrane helix</keyword>
<keyword evidence="2" id="KW-0812">Transmembrane</keyword>
<feature type="transmembrane region" description="Helical" evidence="2">
    <location>
        <begin position="6"/>
        <end position="25"/>
    </location>
</feature>
<evidence type="ECO:0000313" key="3">
    <source>
        <dbReference type="EMBL" id="MDY5139848.1"/>
    </source>
</evidence>
<evidence type="ECO:0000256" key="2">
    <source>
        <dbReference type="SAM" id="Phobius"/>
    </source>
</evidence>
<protein>
    <submittedName>
        <fullName evidence="3">Uncharacterized protein</fullName>
    </submittedName>
</protein>
<comment type="caution">
    <text evidence="3">The sequence shown here is derived from an EMBL/GenBank/DDBJ whole genome shotgun (WGS) entry which is preliminary data.</text>
</comment>
<accession>A0AAW9HA39</accession>
<dbReference type="EMBL" id="JAWNFV010000001">
    <property type="protein sequence ID" value="MDY5139848.1"/>
    <property type="molecule type" value="Genomic_DNA"/>
</dbReference>
<dbReference type="RefSeq" id="WP_026428508.1">
    <property type="nucleotide sequence ID" value="NZ_CAUPFC010000001.1"/>
</dbReference>
<keyword evidence="5" id="KW-1185">Reference proteome</keyword>
<proteinExistence type="predicted"/>
<organism evidence="3 6">
    <name type="scientific">Actinotignum timonense</name>
    <dbReference type="NCBI Taxonomy" id="1870995"/>
    <lineage>
        <taxon>Bacteria</taxon>
        <taxon>Bacillati</taxon>
        <taxon>Actinomycetota</taxon>
        <taxon>Actinomycetes</taxon>
        <taxon>Actinomycetales</taxon>
        <taxon>Actinomycetaceae</taxon>
        <taxon>Actinotignum</taxon>
    </lineage>
</organism>
<feature type="region of interest" description="Disordered" evidence="1">
    <location>
        <begin position="87"/>
        <end position="113"/>
    </location>
</feature>
<keyword evidence="2" id="KW-0472">Membrane</keyword>
<name>A0AAW9HA39_9ACTO</name>
<gene>
    <name evidence="3" type="ORF">R6G74_00745</name>
    <name evidence="4" type="ORF">R6P33_01520</name>
</gene>
<evidence type="ECO:0000313" key="6">
    <source>
        <dbReference type="Proteomes" id="UP001288320"/>
    </source>
</evidence>
<evidence type="ECO:0000256" key="1">
    <source>
        <dbReference type="SAM" id="MobiDB-lite"/>
    </source>
</evidence>